<dbReference type="STRING" id="592050.SAMN05421875_12411"/>
<dbReference type="RefSeq" id="WP_092699657.1">
    <property type="nucleotide sequence ID" value="NZ_FNQJ01000024.1"/>
</dbReference>
<keyword evidence="2" id="KW-1185">Reference proteome</keyword>
<accession>A0A1H4DD68</accession>
<dbReference type="Proteomes" id="UP000199002">
    <property type="component" value="Unassembled WGS sequence"/>
</dbReference>
<dbReference type="EMBL" id="FNQJ01000024">
    <property type="protein sequence ID" value="SEA70339.1"/>
    <property type="molecule type" value="Genomic_DNA"/>
</dbReference>
<evidence type="ECO:0000313" key="2">
    <source>
        <dbReference type="Proteomes" id="UP000199002"/>
    </source>
</evidence>
<gene>
    <name evidence="1" type="ORF">SAMN05421875_12411</name>
</gene>
<name>A0A1H4DD68_9BURK</name>
<evidence type="ECO:0000313" key="1">
    <source>
        <dbReference type="EMBL" id="SEA70339.1"/>
    </source>
</evidence>
<protein>
    <submittedName>
        <fullName evidence="1">Uncharacterized protein</fullName>
    </submittedName>
</protein>
<organism evidence="1 2">
    <name type="scientific">Acidovorax soli</name>
    <dbReference type="NCBI Taxonomy" id="592050"/>
    <lineage>
        <taxon>Bacteria</taxon>
        <taxon>Pseudomonadati</taxon>
        <taxon>Pseudomonadota</taxon>
        <taxon>Betaproteobacteria</taxon>
        <taxon>Burkholderiales</taxon>
        <taxon>Comamonadaceae</taxon>
        <taxon>Acidovorax</taxon>
    </lineage>
</organism>
<proteinExistence type="predicted"/>
<dbReference type="GeneID" id="34232483"/>
<dbReference type="AlphaFoldDB" id="A0A1H4DD68"/>
<reference evidence="2" key="1">
    <citation type="submission" date="2016-10" db="EMBL/GenBank/DDBJ databases">
        <authorList>
            <person name="Varghese N."/>
            <person name="Submissions S."/>
        </authorList>
    </citation>
    <scope>NUCLEOTIDE SEQUENCE [LARGE SCALE GENOMIC DNA]</scope>
    <source>
        <strain evidence="2">DSM 25157</strain>
    </source>
</reference>
<sequence length="186" mass="20900">MFGAPQSQRAVQVQAEQRARLLGQLPLLSNQALVPFVTTVFALDELVAAYLLPLRSAPRELDEGDPTALSQCLAAMGRARRCRTLVLKSSWEPVAVALLVNPCGYYLCLRELMFGRHYVSTPDMYQRISHVRAEVLSKPLQALCEADPQVGRYLAWILGFGSYKGLDVRRAVDMQRAVYRETLWMS</sequence>